<feature type="region of interest" description="Disordered" evidence="1">
    <location>
        <begin position="358"/>
        <end position="378"/>
    </location>
</feature>
<dbReference type="Pfam" id="PF09350">
    <property type="entry name" value="DJC28_CD"/>
    <property type="match status" value="1"/>
</dbReference>
<name>A0A8H3EPZ5_9LECA</name>
<dbReference type="PANTHER" id="PTHR39394">
    <property type="entry name" value="YALI0E31793P"/>
    <property type="match status" value="1"/>
</dbReference>
<dbReference type="Proteomes" id="UP000664203">
    <property type="component" value="Unassembled WGS sequence"/>
</dbReference>
<dbReference type="AlphaFoldDB" id="A0A8H3EPZ5"/>
<dbReference type="InterPro" id="IPR018961">
    <property type="entry name" value="DnaJ_homolog_subfam-C_membr-28"/>
</dbReference>
<sequence>MNIAKRSDSHICIICLHRQNLFLGRYRKNDTLSRGLAQSTDSPLATSKCNEESKSTSEANGQGQAEDRMSGRLAQMTDEMLEQGNRSAKKAIKEGGFSEELKRKLEARLQESSFRSENTAAFAQVNLPSSAGEGTQGVAAAEPWAGTERVEDAALRMLNDAHKPLRGTGPSKIPTPRGLPASVDMRMKKAARKSHGERLSNARDRTSVYALSQDPSLSEKEREKMRKILKERFTAGTRPMPGSVQGLAALANERIEDAIARGQFKNIARGKGLNVERDHNANSPFLDTTEYFMNKIIQKQEIVPPWIEKQQELIKAANVFRARLRADWKRHAARLISSKGGSLETQVRRAEAYAAAEAANHPKATKLESMTEIDHEGRLSQVTITETSTPSSELTESTVAVSEDLAMKPPTSQPAQETSEATGSISTNSAENAQPTAPPLPRLAPFRDPAWESLERAYHTLAITEINNITRSYNLQAPDLAKKPYFSLDRELRSCFADVAPQLPNEIQERARRPEKIKVEIVGHRPGGVLERFSSEKVKVYDSRKPNYGFKHFWKDLWGSVRVKA</sequence>
<dbReference type="OrthoDB" id="1922282at2759"/>
<feature type="compositionally biased region" description="Polar residues" evidence="1">
    <location>
        <begin position="36"/>
        <end position="48"/>
    </location>
</feature>
<feature type="domain" description="DnaJ homologue subfamily C member 28 conserved" evidence="2">
    <location>
        <begin position="250"/>
        <end position="321"/>
    </location>
</feature>
<organism evidence="3 4">
    <name type="scientific">Alectoria fallacina</name>
    <dbReference type="NCBI Taxonomy" id="1903189"/>
    <lineage>
        <taxon>Eukaryota</taxon>
        <taxon>Fungi</taxon>
        <taxon>Dikarya</taxon>
        <taxon>Ascomycota</taxon>
        <taxon>Pezizomycotina</taxon>
        <taxon>Lecanoromycetes</taxon>
        <taxon>OSLEUM clade</taxon>
        <taxon>Lecanoromycetidae</taxon>
        <taxon>Lecanorales</taxon>
        <taxon>Lecanorineae</taxon>
        <taxon>Parmeliaceae</taxon>
        <taxon>Alectoria</taxon>
    </lineage>
</organism>
<dbReference type="PANTHER" id="PTHR39394:SF1">
    <property type="entry name" value="DNAJ HOMOLOGUE SUBFAMILY C MEMBER 28 CONSERVED DOMAIN-CONTAINING PROTEIN"/>
    <property type="match status" value="1"/>
</dbReference>
<reference evidence="3" key="1">
    <citation type="submission" date="2021-03" db="EMBL/GenBank/DDBJ databases">
        <authorList>
            <person name="Tagirdzhanova G."/>
        </authorList>
    </citation>
    <scope>NUCLEOTIDE SEQUENCE</scope>
</reference>
<accession>A0A8H3EPZ5</accession>
<gene>
    <name evidence="3" type="ORF">ALECFALPRED_004218</name>
</gene>
<feature type="region of interest" description="Disordered" evidence="1">
    <location>
        <begin position="34"/>
        <end position="68"/>
    </location>
</feature>
<evidence type="ECO:0000256" key="1">
    <source>
        <dbReference type="SAM" id="MobiDB-lite"/>
    </source>
</evidence>
<evidence type="ECO:0000313" key="3">
    <source>
        <dbReference type="EMBL" id="CAF9908087.1"/>
    </source>
</evidence>
<keyword evidence="4" id="KW-1185">Reference proteome</keyword>
<evidence type="ECO:0000259" key="2">
    <source>
        <dbReference type="Pfam" id="PF09350"/>
    </source>
</evidence>
<feature type="compositionally biased region" description="Polar residues" evidence="1">
    <location>
        <begin position="413"/>
        <end position="435"/>
    </location>
</feature>
<proteinExistence type="predicted"/>
<evidence type="ECO:0000313" key="4">
    <source>
        <dbReference type="Proteomes" id="UP000664203"/>
    </source>
</evidence>
<comment type="caution">
    <text evidence="3">The sequence shown here is derived from an EMBL/GenBank/DDBJ whole genome shotgun (WGS) entry which is preliminary data.</text>
</comment>
<feature type="region of interest" description="Disordered" evidence="1">
    <location>
        <begin position="406"/>
        <end position="444"/>
    </location>
</feature>
<protein>
    <recommendedName>
        <fullName evidence="2">DnaJ homologue subfamily C member 28 conserved domain-containing protein</fullName>
    </recommendedName>
</protein>
<dbReference type="EMBL" id="CAJPDR010000026">
    <property type="protein sequence ID" value="CAF9908087.1"/>
    <property type="molecule type" value="Genomic_DNA"/>
</dbReference>